<evidence type="ECO:0000313" key="3">
    <source>
        <dbReference type="EMBL" id="MDC3988312.1"/>
    </source>
</evidence>
<feature type="region of interest" description="Disordered" evidence="1">
    <location>
        <begin position="88"/>
        <end position="187"/>
    </location>
</feature>
<feature type="chain" id="PRO_5040753611" evidence="2">
    <location>
        <begin position="26"/>
        <end position="391"/>
    </location>
</feature>
<keyword evidence="2" id="KW-0732">Signal</keyword>
<sequence length="391" mass="41815">MLPRVFAWCLPLTLLVLCVPTVARAEIRVCVRLPGHPKMDQWALSGSATVMTQSWQVFTAKTNGLTTFAYDPYAPPGNVRFLPPPYNKLKCPAPPPRPKPAPAKDPPKASAEENKAGASTSAEASETPKPPPTKDEQVEAVPPGVKKMPERPPEKPRPAPPPPEGVLSNEPLLPSTSTLPKRDEVHPPKCVDEHCTLVDRGGALPELQHGQGRPLVSAVPCAQTKEGCNGNGKGKAKPLTPIERMVRELTIASAMLNGEFNHDLARKDGKRFGIIGGDDEDGVDSAIVQAAAALTQVASAVLVGQAEKFAKKLEEACAKKAPLIIEGAEKLSKETAELLAQRYGVDIAHGLEQNGAIGAYEVMREFTRGLEGSYQAHHILEKDIGRASLAL</sequence>
<feature type="compositionally biased region" description="Low complexity" evidence="1">
    <location>
        <begin position="118"/>
        <end position="127"/>
    </location>
</feature>
<feature type="signal peptide" evidence="2">
    <location>
        <begin position="1"/>
        <end position="25"/>
    </location>
</feature>
<evidence type="ECO:0000256" key="2">
    <source>
        <dbReference type="SAM" id="SignalP"/>
    </source>
</evidence>
<dbReference type="RefSeq" id="WP_272427817.1">
    <property type="nucleotide sequence ID" value="NZ_JAGTJK010000066.1"/>
</dbReference>
<accession>A0A9X4AZM4</accession>
<gene>
    <name evidence="3" type="ORF">KEG57_48030</name>
</gene>
<organism evidence="3 4">
    <name type="scientific">Polyangium jinanense</name>
    <dbReference type="NCBI Taxonomy" id="2829994"/>
    <lineage>
        <taxon>Bacteria</taxon>
        <taxon>Pseudomonadati</taxon>
        <taxon>Myxococcota</taxon>
        <taxon>Polyangia</taxon>
        <taxon>Polyangiales</taxon>
        <taxon>Polyangiaceae</taxon>
        <taxon>Polyangium</taxon>
    </lineage>
</organism>
<dbReference type="AlphaFoldDB" id="A0A9X4AZM4"/>
<name>A0A9X4AZM4_9BACT</name>
<dbReference type="EMBL" id="JAGTJJ010000070">
    <property type="protein sequence ID" value="MDC3988312.1"/>
    <property type="molecule type" value="Genomic_DNA"/>
</dbReference>
<evidence type="ECO:0000256" key="1">
    <source>
        <dbReference type="SAM" id="MobiDB-lite"/>
    </source>
</evidence>
<feature type="compositionally biased region" description="Basic and acidic residues" evidence="1">
    <location>
        <begin position="105"/>
        <end position="115"/>
    </location>
</feature>
<feature type="compositionally biased region" description="Pro residues" evidence="1">
    <location>
        <begin position="88"/>
        <end position="104"/>
    </location>
</feature>
<protein>
    <submittedName>
        <fullName evidence="3">Uncharacterized protein</fullName>
    </submittedName>
</protein>
<feature type="compositionally biased region" description="Basic and acidic residues" evidence="1">
    <location>
        <begin position="147"/>
        <end position="157"/>
    </location>
</feature>
<keyword evidence="4" id="KW-1185">Reference proteome</keyword>
<proteinExistence type="predicted"/>
<dbReference type="Proteomes" id="UP001151081">
    <property type="component" value="Unassembled WGS sequence"/>
</dbReference>
<comment type="caution">
    <text evidence="3">The sequence shown here is derived from an EMBL/GenBank/DDBJ whole genome shotgun (WGS) entry which is preliminary data.</text>
</comment>
<evidence type="ECO:0000313" key="4">
    <source>
        <dbReference type="Proteomes" id="UP001151081"/>
    </source>
</evidence>
<reference evidence="3 4" key="1">
    <citation type="submission" date="2021-04" db="EMBL/GenBank/DDBJ databases">
        <title>Genome analysis of Polyangium sp.</title>
        <authorList>
            <person name="Li Y."/>
            <person name="Wang J."/>
        </authorList>
    </citation>
    <scope>NUCLEOTIDE SEQUENCE [LARGE SCALE GENOMIC DNA]</scope>
    <source>
        <strain evidence="3 4">SDU14</strain>
    </source>
</reference>